<accession>A0A9P8V7S0</accession>
<dbReference type="GO" id="GO:0008948">
    <property type="term" value="F:oxaloacetate decarboxylase activity"/>
    <property type="evidence" value="ECO:0007669"/>
    <property type="project" value="TreeGrafter"/>
</dbReference>
<keyword evidence="1" id="KW-0479">Metal-binding</keyword>
<protein>
    <submittedName>
        <fullName evidence="2">Ribonuclease E inhibitor RraA/Dimethylmenaquinone methyltransferase</fullName>
    </submittedName>
</protein>
<gene>
    <name evidence="2" type="ORF">F5X68DRAFT_262962</name>
</gene>
<evidence type="ECO:0000256" key="1">
    <source>
        <dbReference type="PIRSR" id="PIRSR605493-1"/>
    </source>
</evidence>
<dbReference type="SUPFAM" id="SSF89562">
    <property type="entry name" value="RraA-like"/>
    <property type="match status" value="1"/>
</dbReference>
<keyword evidence="3" id="KW-1185">Reference proteome</keyword>
<organism evidence="2 3">
    <name type="scientific">Plectosphaerella plurivora</name>
    <dbReference type="NCBI Taxonomy" id="936078"/>
    <lineage>
        <taxon>Eukaryota</taxon>
        <taxon>Fungi</taxon>
        <taxon>Dikarya</taxon>
        <taxon>Ascomycota</taxon>
        <taxon>Pezizomycotina</taxon>
        <taxon>Sordariomycetes</taxon>
        <taxon>Hypocreomycetidae</taxon>
        <taxon>Glomerellales</taxon>
        <taxon>Plectosphaerellaceae</taxon>
        <taxon>Plectosphaerella</taxon>
    </lineage>
</organism>
<name>A0A9P8V7S0_9PEZI</name>
<dbReference type="PANTHER" id="PTHR33254:SF4">
    <property type="entry name" value="4-HYDROXY-4-METHYL-2-OXOGLUTARATE ALDOLASE 3-RELATED"/>
    <property type="match status" value="1"/>
</dbReference>
<keyword evidence="1" id="KW-0460">Magnesium</keyword>
<feature type="binding site" evidence="1">
    <location>
        <begin position="92"/>
        <end position="95"/>
    </location>
    <ligand>
        <name>substrate</name>
    </ligand>
</feature>
<dbReference type="PANTHER" id="PTHR33254">
    <property type="entry name" value="4-HYDROXY-4-METHYL-2-OXOGLUTARATE ALDOLASE 3-RELATED"/>
    <property type="match status" value="1"/>
</dbReference>
<comment type="cofactor">
    <cofactor evidence="1">
        <name>Mg(2+)</name>
        <dbReference type="ChEBI" id="CHEBI:18420"/>
    </cofactor>
</comment>
<dbReference type="GO" id="GO:0046872">
    <property type="term" value="F:metal ion binding"/>
    <property type="evidence" value="ECO:0007669"/>
    <property type="project" value="UniProtKB-KW"/>
</dbReference>
<dbReference type="AlphaFoldDB" id="A0A9P8V7S0"/>
<proteinExistence type="predicted"/>
<evidence type="ECO:0000313" key="2">
    <source>
        <dbReference type="EMBL" id="KAH6683520.1"/>
    </source>
</evidence>
<feature type="binding site" evidence="1">
    <location>
        <position position="115"/>
    </location>
    <ligand>
        <name>Mg(2+)</name>
        <dbReference type="ChEBI" id="CHEBI:18420"/>
    </ligand>
</feature>
<evidence type="ECO:0000313" key="3">
    <source>
        <dbReference type="Proteomes" id="UP000770015"/>
    </source>
</evidence>
<dbReference type="Proteomes" id="UP000770015">
    <property type="component" value="Unassembled WGS sequence"/>
</dbReference>
<sequence length="214" mass="23355">MASKEVIGRLAKFTSCDIGDALVKLRYPHGGFLDGIRMRSPGRIVGPAVTVKMVLSSDATSPSPPKHFADCNHPGKIMYIQQPKGLESACWGGLMSTRAKFLGANGVVVDGRIRDISEHREKEFPVFSRDTSILGSNTFTRASEIDVPVQFKDDLWVNPGDILVADEDGVVVVPPSLTEQVIDLCQERFEIDEKTLAALADGVPMGEALKKFRK</sequence>
<dbReference type="Pfam" id="PF03737">
    <property type="entry name" value="RraA-like"/>
    <property type="match status" value="1"/>
</dbReference>
<dbReference type="Gene3D" id="3.50.30.40">
    <property type="entry name" value="Ribonuclease E inhibitor RraA/RraA-like"/>
    <property type="match status" value="1"/>
</dbReference>
<dbReference type="OrthoDB" id="1476984at2759"/>
<dbReference type="GO" id="GO:0047443">
    <property type="term" value="F:4-hydroxy-4-methyl-2-oxoglutarate aldolase activity"/>
    <property type="evidence" value="ECO:0007669"/>
    <property type="project" value="TreeGrafter"/>
</dbReference>
<reference evidence="2" key="1">
    <citation type="journal article" date="2021" name="Nat. Commun.">
        <title>Genetic determinants of endophytism in the Arabidopsis root mycobiome.</title>
        <authorList>
            <person name="Mesny F."/>
            <person name="Miyauchi S."/>
            <person name="Thiergart T."/>
            <person name="Pickel B."/>
            <person name="Atanasova L."/>
            <person name="Karlsson M."/>
            <person name="Huettel B."/>
            <person name="Barry K.W."/>
            <person name="Haridas S."/>
            <person name="Chen C."/>
            <person name="Bauer D."/>
            <person name="Andreopoulos W."/>
            <person name="Pangilinan J."/>
            <person name="LaButti K."/>
            <person name="Riley R."/>
            <person name="Lipzen A."/>
            <person name="Clum A."/>
            <person name="Drula E."/>
            <person name="Henrissat B."/>
            <person name="Kohler A."/>
            <person name="Grigoriev I.V."/>
            <person name="Martin F.M."/>
            <person name="Hacquard S."/>
        </authorList>
    </citation>
    <scope>NUCLEOTIDE SEQUENCE</scope>
    <source>
        <strain evidence="2">MPI-SDFR-AT-0117</strain>
    </source>
</reference>
<dbReference type="InterPro" id="IPR005493">
    <property type="entry name" value="RraA/RraA-like"/>
</dbReference>
<comment type="caution">
    <text evidence="2">The sequence shown here is derived from an EMBL/GenBank/DDBJ whole genome shotgun (WGS) entry which is preliminary data.</text>
</comment>
<dbReference type="InterPro" id="IPR036704">
    <property type="entry name" value="RraA/RraA-like_sf"/>
</dbReference>
<feature type="binding site" evidence="1">
    <location>
        <position position="114"/>
    </location>
    <ligand>
        <name>substrate</name>
    </ligand>
</feature>
<dbReference type="CDD" id="cd16841">
    <property type="entry name" value="RraA_family"/>
    <property type="match status" value="1"/>
</dbReference>
<dbReference type="EMBL" id="JAGSXJ010000017">
    <property type="protein sequence ID" value="KAH6683520.1"/>
    <property type="molecule type" value="Genomic_DNA"/>
</dbReference>